<dbReference type="EMBL" id="CALLCH030000016">
    <property type="protein sequence ID" value="CAI4217408.1"/>
    <property type="molecule type" value="Genomic_DNA"/>
</dbReference>
<protein>
    <submittedName>
        <fullName evidence="2">Uncharacterized protein</fullName>
    </submittedName>
</protein>
<evidence type="ECO:0000313" key="2">
    <source>
        <dbReference type="EMBL" id="CAI4217408.1"/>
    </source>
</evidence>
<feature type="signal peptide" evidence="1">
    <location>
        <begin position="1"/>
        <end position="19"/>
    </location>
</feature>
<proteinExistence type="predicted"/>
<organism evidence="2 3">
    <name type="scientific">Parascedosporium putredinis</name>
    <dbReference type="NCBI Taxonomy" id="1442378"/>
    <lineage>
        <taxon>Eukaryota</taxon>
        <taxon>Fungi</taxon>
        <taxon>Dikarya</taxon>
        <taxon>Ascomycota</taxon>
        <taxon>Pezizomycotina</taxon>
        <taxon>Sordariomycetes</taxon>
        <taxon>Hypocreomycetidae</taxon>
        <taxon>Microascales</taxon>
        <taxon>Microascaceae</taxon>
        <taxon>Parascedosporium</taxon>
    </lineage>
</organism>
<evidence type="ECO:0000313" key="3">
    <source>
        <dbReference type="Proteomes" id="UP000838763"/>
    </source>
</evidence>
<comment type="caution">
    <text evidence="2">The sequence shown here is derived from an EMBL/GenBank/DDBJ whole genome shotgun (WGS) entry which is preliminary data.</text>
</comment>
<keyword evidence="1" id="KW-0732">Signal</keyword>
<reference evidence="2" key="1">
    <citation type="submission" date="2022-11" db="EMBL/GenBank/DDBJ databases">
        <authorList>
            <person name="Scott C."/>
            <person name="Bruce N."/>
        </authorList>
    </citation>
    <scope>NUCLEOTIDE SEQUENCE</scope>
</reference>
<evidence type="ECO:0000256" key="1">
    <source>
        <dbReference type="SAM" id="SignalP"/>
    </source>
</evidence>
<dbReference type="Proteomes" id="UP000838763">
    <property type="component" value="Unassembled WGS sequence"/>
</dbReference>
<accession>A0A9P1ME50</accession>
<gene>
    <name evidence="2" type="ORF">PPNO1_LOCUS7021</name>
</gene>
<name>A0A9P1ME50_9PEZI</name>
<keyword evidence="3" id="KW-1185">Reference proteome</keyword>
<sequence>MHFTLITSAILLAASAVSALVPVPRAELPSSSLPSDLDIDSDVIDDYTSLLASNILSALALHQQQANEASKDPSSLSARDLGLDLEPEDEDALHEALLELLLDDDAITALAARKTVPKACGGCPAAIKKHY</sequence>
<dbReference type="AlphaFoldDB" id="A0A9P1ME50"/>
<feature type="chain" id="PRO_5040155719" evidence="1">
    <location>
        <begin position="20"/>
        <end position="131"/>
    </location>
</feature>